<sequence>MLMFVLGTKSTSHLQSAIPFFWVLVLIGDDLLLWINQYPL</sequence>
<dbReference type="EMBL" id="GGEC01078029">
    <property type="protein sequence ID" value="MBX58513.1"/>
    <property type="molecule type" value="Transcribed_RNA"/>
</dbReference>
<name>A0A2P2PV34_RHIMU</name>
<evidence type="ECO:0000313" key="1">
    <source>
        <dbReference type="EMBL" id="MBX58513.1"/>
    </source>
</evidence>
<dbReference type="AlphaFoldDB" id="A0A2P2PV34"/>
<organism evidence="1">
    <name type="scientific">Rhizophora mucronata</name>
    <name type="common">Asiatic mangrove</name>
    <dbReference type="NCBI Taxonomy" id="61149"/>
    <lineage>
        <taxon>Eukaryota</taxon>
        <taxon>Viridiplantae</taxon>
        <taxon>Streptophyta</taxon>
        <taxon>Embryophyta</taxon>
        <taxon>Tracheophyta</taxon>
        <taxon>Spermatophyta</taxon>
        <taxon>Magnoliopsida</taxon>
        <taxon>eudicotyledons</taxon>
        <taxon>Gunneridae</taxon>
        <taxon>Pentapetalae</taxon>
        <taxon>rosids</taxon>
        <taxon>fabids</taxon>
        <taxon>Malpighiales</taxon>
        <taxon>Rhizophoraceae</taxon>
        <taxon>Rhizophora</taxon>
    </lineage>
</organism>
<proteinExistence type="predicted"/>
<protein>
    <submittedName>
        <fullName evidence="1">Uncharacterized protein</fullName>
    </submittedName>
</protein>
<reference evidence="1" key="1">
    <citation type="submission" date="2018-02" db="EMBL/GenBank/DDBJ databases">
        <title>Rhizophora mucronata_Transcriptome.</title>
        <authorList>
            <person name="Meera S.P."/>
            <person name="Sreeshan A."/>
            <person name="Augustine A."/>
        </authorList>
    </citation>
    <scope>NUCLEOTIDE SEQUENCE</scope>
    <source>
        <tissue evidence="1">Leaf</tissue>
    </source>
</reference>
<accession>A0A2P2PV34</accession>